<evidence type="ECO:0000256" key="2">
    <source>
        <dbReference type="ARBA" id="ARBA00007171"/>
    </source>
</evidence>
<dbReference type="Pfam" id="PF03717">
    <property type="entry name" value="PBP_dimer"/>
    <property type="match status" value="1"/>
</dbReference>
<name>A0ABP7ASV3_9ACTN</name>
<sequence length="645" mass="66077">MNRRVLIYVLVAVLVLAGAGGTALYRLRGGDNSGAQKTAAEAFGRAWSGGNLGTIGWASGQAGTTDDPAKAVQTTTAGLTSEKTDKPSGITVGKVTESASGDTATAPLHVTWTLARDRTWEYDTTLTLVDQDGSWRPQYASTLVHPDLTGDLATATLKASTVTGRRGQILGANDKVLVEDRPVVVVGIHKAKTDDVEQTVTKVAGVVGVDGAALLKRVKAAGADTFVDVITLRKAAYNQVSARLKPIPGVVFQTKDVALTPSSDFARPLFGNVGAATADIVKESDGRVQAGDETGLSGLQRTYDEQLAGTPGVVVTAEPKEGEGKELFRADATDGKDLKLTLDLEIQNAADKAIATATHLAGMVAIDTKTGNILAIANGGPNGNSYNRALLGQYAPGSTFKIASGLGLVEYGGMTANKIVACPKALTVSGKKFTNAEDEVLGKVPFSSDFAHSCNTAFVGSAKLISQAQLAQAAGSLGYGQPNATGVTAFTGQVPAKGDTVAHAAAMIGQGTVLVSPMAVASASAGIASGTWHAPRLVLDGTGNDKATADVDPVKLDARSVRTMRSLMRTVVTSGTGTGMKNVPGGPVSGKTGTAEYGTDTPPKTNAWFTGFQGDIAFAILVEDGGFGAKSAVPVAKKFLTDLAS</sequence>
<protein>
    <submittedName>
        <fullName evidence="7">Penicillin-binding transpeptidase domain-containing protein</fullName>
    </submittedName>
</protein>
<comment type="subcellular location">
    <subcellularLocation>
        <location evidence="1">Membrane</location>
    </subcellularLocation>
</comment>
<feature type="domain" description="NTF2-like N-terminal transpeptidase" evidence="6">
    <location>
        <begin position="37"/>
        <end position="150"/>
    </location>
</feature>
<keyword evidence="3" id="KW-0472">Membrane</keyword>
<evidence type="ECO:0000256" key="3">
    <source>
        <dbReference type="ARBA" id="ARBA00023136"/>
    </source>
</evidence>
<dbReference type="PANTHER" id="PTHR30627">
    <property type="entry name" value="PEPTIDOGLYCAN D,D-TRANSPEPTIDASE"/>
    <property type="match status" value="1"/>
</dbReference>
<evidence type="ECO:0000313" key="8">
    <source>
        <dbReference type="Proteomes" id="UP001501074"/>
    </source>
</evidence>
<comment type="similarity">
    <text evidence="2">Belongs to the transpeptidase family.</text>
</comment>
<reference evidence="8" key="1">
    <citation type="journal article" date="2019" name="Int. J. Syst. Evol. Microbiol.">
        <title>The Global Catalogue of Microorganisms (GCM) 10K type strain sequencing project: providing services to taxonomists for standard genome sequencing and annotation.</title>
        <authorList>
            <consortium name="The Broad Institute Genomics Platform"/>
            <consortium name="The Broad Institute Genome Sequencing Center for Infectious Disease"/>
            <person name="Wu L."/>
            <person name="Ma J."/>
        </authorList>
    </citation>
    <scope>NUCLEOTIDE SEQUENCE [LARGE SCALE GENOMIC DNA]</scope>
    <source>
        <strain evidence="8">JCM 16902</strain>
    </source>
</reference>
<feature type="domain" description="Penicillin-binding protein transpeptidase" evidence="4">
    <location>
        <begin position="362"/>
        <end position="640"/>
    </location>
</feature>
<dbReference type="SUPFAM" id="SSF56601">
    <property type="entry name" value="beta-lactamase/transpeptidase-like"/>
    <property type="match status" value="1"/>
</dbReference>
<proteinExistence type="inferred from homology"/>
<comment type="caution">
    <text evidence="7">The sequence shown here is derived from an EMBL/GenBank/DDBJ whole genome shotgun (WGS) entry which is preliminary data.</text>
</comment>
<dbReference type="InterPro" id="IPR036138">
    <property type="entry name" value="PBP_dimer_sf"/>
</dbReference>
<evidence type="ECO:0000259" key="6">
    <source>
        <dbReference type="Pfam" id="PF05223"/>
    </source>
</evidence>
<feature type="domain" description="Penicillin-binding protein dimerisation" evidence="5">
    <location>
        <begin position="163"/>
        <end position="322"/>
    </location>
</feature>
<dbReference type="Gene3D" id="3.40.710.10">
    <property type="entry name" value="DD-peptidase/beta-lactamase superfamily"/>
    <property type="match status" value="1"/>
</dbReference>
<dbReference type="Pfam" id="PF00905">
    <property type="entry name" value="Transpeptidase"/>
    <property type="match status" value="1"/>
</dbReference>
<dbReference type="Proteomes" id="UP001501074">
    <property type="component" value="Unassembled WGS sequence"/>
</dbReference>
<organism evidence="7 8">
    <name type="scientific">Kineosporia mesophila</name>
    <dbReference type="NCBI Taxonomy" id="566012"/>
    <lineage>
        <taxon>Bacteria</taxon>
        <taxon>Bacillati</taxon>
        <taxon>Actinomycetota</taxon>
        <taxon>Actinomycetes</taxon>
        <taxon>Kineosporiales</taxon>
        <taxon>Kineosporiaceae</taxon>
        <taxon>Kineosporia</taxon>
    </lineage>
</organism>
<dbReference type="InterPro" id="IPR012338">
    <property type="entry name" value="Beta-lactam/transpept-like"/>
</dbReference>
<dbReference type="SUPFAM" id="SSF56519">
    <property type="entry name" value="Penicillin binding protein dimerisation domain"/>
    <property type="match status" value="1"/>
</dbReference>
<dbReference type="InterPro" id="IPR005311">
    <property type="entry name" value="PBP_dimer"/>
</dbReference>
<evidence type="ECO:0000256" key="1">
    <source>
        <dbReference type="ARBA" id="ARBA00004370"/>
    </source>
</evidence>
<gene>
    <name evidence="7" type="ORF">GCM10022223_68580</name>
</gene>
<accession>A0ABP7ASV3</accession>
<dbReference type="Pfam" id="PF05223">
    <property type="entry name" value="MecA_N"/>
    <property type="match status" value="1"/>
</dbReference>
<keyword evidence="8" id="KW-1185">Reference proteome</keyword>
<dbReference type="InterPro" id="IPR050515">
    <property type="entry name" value="Beta-lactam/transpept"/>
</dbReference>
<dbReference type="PANTHER" id="PTHR30627:SF24">
    <property type="entry name" value="PENICILLIN-BINDING PROTEIN 4B"/>
    <property type="match status" value="1"/>
</dbReference>
<dbReference type="Gene3D" id="3.90.1310.10">
    <property type="entry name" value="Penicillin-binding protein 2a (Domain 2)"/>
    <property type="match status" value="1"/>
</dbReference>
<dbReference type="EMBL" id="BAAAZO010000013">
    <property type="protein sequence ID" value="GAA3639742.1"/>
    <property type="molecule type" value="Genomic_DNA"/>
</dbReference>
<dbReference type="RefSeq" id="WP_231486541.1">
    <property type="nucleotide sequence ID" value="NZ_BAAAZO010000013.1"/>
</dbReference>
<evidence type="ECO:0000313" key="7">
    <source>
        <dbReference type="EMBL" id="GAA3639742.1"/>
    </source>
</evidence>
<dbReference type="InterPro" id="IPR001460">
    <property type="entry name" value="PCN-bd_Tpept"/>
</dbReference>
<evidence type="ECO:0000259" key="4">
    <source>
        <dbReference type="Pfam" id="PF00905"/>
    </source>
</evidence>
<dbReference type="InterPro" id="IPR007887">
    <property type="entry name" value="MecA_N"/>
</dbReference>
<evidence type="ECO:0000259" key="5">
    <source>
        <dbReference type="Pfam" id="PF03717"/>
    </source>
</evidence>